<dbReference type="SUPFAM" id="SSF54523">
    <property type="entry name" value="Pili subunits"/>
    <property type="match status" value="1"/>
</dbReference>
<dbReference type="Gene3D" id="3.30.700.10">
    <property type="entry name" value="Glycoprotein, Type 4 Pilin"/>
    <property type="match status" value="1"/>
</dbReference>
<keyword evidence="2" id="KW-0472">Membrane</keyword>
<evidence type="ECO:0008006" key="5">
    <source>
        <dbReference type="Google" id="ProtNLM"/>
    </source>
</evidence>
<dbReference type="Proteomes" id="UP000320176">
    <property type="component" value="Unassembled WGS sequence"/>
</dbReference>
<dbReference type="PRINTS" id="PR00813">
    <property type="entry name" value="BCTERIALGSPG"/>
</dbReference>
<dbReference type="RefSeq" id="WP_146518275.1">
    <property type="nucleotide sequence ID" value="NZ_CP151726.1"/>
</dbReference>
<dbReference type="AlphaFoldDB" id="A0A5C6B8Y4"/>
<gene>
    <name evidence="3" type="ORF">Pla52n_07690</name>
</gene>
<evidence type="ECO:0000313" key="3">
    <source>
        <dbReference type="EMBL" id="TWU08187.1"/>
    </source>
</evidence>
<accession>A0A5C6B8Y4</accession>
<sequence length="161" mass="17252">MTIHLFRRKDTFRTAFSLIEIVVTMTILAILVSFAAPSVIQTMEQSHADLAGAGLRMINSAQRFYWLENRTYAPDLQTLQAAGLIDDDLTNASRRYEFATTGDADGFTATATRRQIGAAGQSIYNGAWQGSFSTDETGAITGSVQGGANALGQSPVLTPGI</sequence>
<name>A0A5C6B8Y4_9BACT</name>
<organism evidence="3 4">
    <name type="scientific">Stieleria varia</name>
    <dbReference type="NCBI Taxonomy" id="2528005"/>
    <lineage>
        <taxon>Bacteria</taxon>
        <taxon>Pseudomonadati</taxon>
        <taxon>Planctomycetota</taxon>
        <taxon>Planctomycetia</taxon>
        <taxon>Pirellulales</taxon>
        <taxon>Pirellulaceae</taxon>
        <taxon>Stieleria</taxon>
    </lineage>
</organism>
<evidence type="ECO:0000313" key="4">
    <source>
        <dbReference type="Proteomes" id="UP000320176"/>
    </source>
</evidence>
<comment type="caution">
    <text evidence="3">The sequence shown here is derived from an EMBL/GenBank/DDBJ whole genome shotgun (WGS) entry which is preliminary data.</text>
</comment>
<keyword evidence="2" id="KW-1133">Transmembrane helix</keyword>
<dbReference type="GO" id="GO:0015628">
    <property type="term" value="P:protein secretion by the type II secretion system"/>
    <property type="evidence" value="ECO:0007669"/>
    <property type="project" value="InterPro"/>
</dbReference>
<protein>
    <recommendedName>
        <fullName evidence="5">Type II secretion system protein G</fullName>
    </recommendedName>
</protein>
<reference evidence="3 4" key="1">
    <citation type="submission" date="2019-02" db="EMBL/GenBank/DDBJ databases">
        <title>Deep-cultivation of Planctomycetes and their phenomic and genomic characterization uncovers novel biology.</title>
        <authorList>
            <person name="Wiegand S."/>
            <person name="Jogler M."/>
            <person name="Boedeker C."/>
            <person name="Pinto D."/>
            <person name="Vollmers J."/>
            <person name="Rivas-Marin E."/>
            <person name="Kohn T."/>
            <person name="Peeters S.H."/>
            <person name="Heuer A."/>
            <person name="Rast P."/>
            <person name="Oberbeckmann S."/>
            <person name="Bunk B."/>
            <person name="Jeske O."/>
            <person name="Meyerdierks A."/>
            <person name="Storesund J.E."/>
            <person name="Kallscheuer N."/>
            <person name="Luecker S."/>
            <person name="Lage O.M."/>
            <person name="Pohl T."/>
            <person name="Merkel B.J."/>
            <person name="Hornburger P."/>
            <person name="Mueller R.-W."/>
            <person name="Bruemmer F."/>
            <person name="Labrenz M."/>
            <person name="Spormann A.M."/>
            <person name="Op Den Camp H."/>
            <person name="Overmann J."/>
            <person name="Amann R."/>
            <person name="Jetten M.S.M."/>
            <person name="Mascher T."/>
            <person name="Medema M.H."/>
            <person name="Devos D.P."/>
            <person name="Kaster A.-K."/>
            <person name="Ovreas L."/>
            <person name="Rohde M."/>
            <person name="Galperin M.Y."/>
            <person name="Jogler C."/>
        </authorList>
    </citation>
    <scope>NUCLEOTIDE SEQUENCE [LARGE SCALE GENOMIC DNA]</scope>
    <source>
        <strain evidence="3 4">Pla52n</strain>
    </source>
</reference>
<proteinExistence type="predicted"/>
<dbReference type="EMBL" id="SJPN01000001">
    <property type="protein sequence ID" value="TWU08187.1"/>
    <property type="molecule type" value="Genomic_DNA"/>
</dbReference>
<keyword evidence="2" id="KW-0812">Transmembrane</keyword>
<keyword evidence="1" id="KW-0488">Methylation</keyword>
<dbReference type="InterPro" id="IPR012902">
    <property type="entry name" value="N_methyl_site"/>
</dbReference>
<dbReference type="NCBIfam" id="TIGR02532">
    <property type="entry name" value="IV_pilin_GFxxxE"/>
    <property type="match status" value="1"/>
</dbReference>
<keyword evidence="4" id="KW-1185">Reference proteome</keyword>
<dbReference type="OrthoDB" id="279742at2"/>
<feature type="transmembrane region" description="Helical" evidence="2">
    <location>
        <begin position="12"/>
        <end position="36"/>
    </location>
</feature>
<dbReference type="GO" id="GO:0015627">
    <property type="term" value="C:type II protein secretion system complex"/>
    <property type="evidence" value="ECO:0007669"/>
    <property type="project" value="InterPro"/>
</dbReference>
<dbReference type="Pfam" id="PF07963">
    <property type="entry name" value="N_methyl"/>
    <property type="match status" value="1"/>
</dbReference>
<evidence type="ECO:0000256" key="1">
    <source>
        <dbReference type="ARBA" id="ARBA00022481"/>
    </source>
</evidence>
<dbReference type="InterPro" id="IPR045584">
    <property type="entry name" value="Pilin-like"/>
</dbReference>
<evidence type="ECO:0000256" key="2">
    <source>
        <dbReference type="SAM" id="Phobius"/>
    </source>
</evidence>
<dbReference type="InterPro" id="IPR000983">
    <property type="entry name" value="Bac_GSPG_pilin"/>
</dbReference>